<dbReference type="PANTHER" id="PTHR37299:SF1">
    <property type="entry name" value="STAGE 0 SPORULATION PROTEIN A HOMOLOG"/>
    <property type="match status" value="1"/>
</dbReference>
<feature type="domain" description="HTH LytTR-type" evidence="3">
    <location>
        <begin position="130"/>
        <end position="229"/>
    </location>
</feature>
<keyword evidence="4" id="KW-0238">DNA-binding</keyword>
<dbReference type="SMART" id="SM00448">
    <property type="entry name" value="REC"/>
    <property type="match status" value="1"/>
</dbReference>
<feature type="modified residue" description="4-aspartylphosphate" evidence="1">
    <location>
        <position position="54"/>
    </location>
</feature>
<evidence type="ECO:0000256" key="1">
    <source>
        <dbReference type="PROSITE-ProRule" id="PRU00169"/>
    </source>
</evidence>
<evidence type="ECO:0000313" key="5">
    <source>
        <dbReference type="Proteomes" id="UP001185092"/>
    </source>
</evidence>
<gene>
    <name evidence="4" type="ORF">HNQ88_000887</name>
</gene>
<dbReference type="Gene3D" id="3.40.50.2300">
    <property type="match status" value="1"/>
</dbReference>
<evidence type="ECO:0000313" key="4">
    <source>
        <dbReference type="EMBL" id="MDR6237911.1"/>
    </source>
</evidence>
<dbReference type="Proteomes" id="UP001185092">
    <property type="component" value="Unassembled WGS sequence"/>
</dbReference>
<dbReference type="GO" id="GO:0000156">
    <property type="term" value="F:phosphorelay response regulator activity"/>
    <property type="evidence" value="ECO:0007669"/>
    <property type="project" value="InterPro"/>
</dbReference>
<dbReference type="Gene3D" id="2.40.50.1020">
    <property type="entry name" value="LytTr DNA-binding domain"/>
    <property type="match status" value="1"/>
</dbReference>
<dbReference type="RefSeq" id="WP_309937381.1">
    <property type="nucleotide sequence ID" value="NZ_AP025305.1"/>
</dbReference>
<dbReference type="SUPFAM" id="SSF52172">
    <property type="entry name" value="CheY-like"/>
    <property type="match status" value="1"/>
</dbReference>
<keyword evidence="5" id="KW-1185">Reference proteome</keyword>
<sequence>MLKCIAIDDEAIALNVIKAFCDKIPFIELTRCFTQTSLAYKYLAKFPTDLIFLDIQMPDTNGIDFYKRIQQETMVIFTTAYSQYAVEGFNVNAVDYLLKPIEFNRFKQSCQKALDYYEFKKESSRVPAFLYVRSEYALVKIPFNEITYCETLGDYVKIHRKESSPVLSLMSLTKLMNQLPDNQFLRVHRSFIVSISKIDQIRANNIMMNEIKIPIGSSYKADIIKRYKLE</sequence>
<organism evidence="4 5">
    <name type="scientific">Aureibacter tunicatorum</name>
    <dbReference type="NCBI Taxonomy" id="866807"/>
    <lineage>
        <taxon>Bacteria</taxon>
        <taxon>Pseudomonadati</taxon>
        <taxon>Bacteroidota</taxon>
        <taxon>Cytophagia</taxon>
        <taxon>Cytophagales</taxon>
        <taxon>Persicobacteraceae</taxon>
        <taxon>Aureibacter</taxon>
    </lineage>
</organism>
<dbReference type="InterPro" id="IPR007492">
    <property type="entry name" value="LytTR_DNA-bd_dom"/>
</dbReference>
<reference evidence="4" key="1">
    <citation type="submission" date="2023-07" db="EMBL/GenBank/DDBJ databases">
        <title>Genomic Encyclopedia of Type Strains, Phase IV (KMG-IV): sequencing the most valuable type-strain genomes for metagenomic binning, comparative biology and taxonomic classification.</title>
        <authorList>
            <person name="Goeker M."/>
        </authorList>
    </citation>
    <scope>NUCLEOTIDE SEQUENCE</scope>
    <source>
        <strain evidence="4">DSM 26174</strain>
    </source>
</reference>
<name>A0AAE4BQT2_9BACT</name>
<protein>
    <submittedName>
        <fullName evidence="4">DNA-binding LytR/AlgR family response regulator</fullName>
    </submittedName>
</protein>
<dbReference type="AlphaFoldDB" id="A0AAE4BQT2"/>
<dbReference type="Pfam" id="PF00072">
    <property type="entry name" value="Response_reg"/>
    <property type="match status" value="1"/>
</dbReference>
<comment type="caution">
    <text evidence="4">The sequence shown here is derived from an EMBL/GenBank/DDBJ whole genome shotgun (WGS) entry which is preliminary data.</text>
</comment>
<accession>A0AAE4BQT2</accession>
<keyword evidence="1" id="KW-0597">Phosphoprotein</keyword>
<feature type="domain" description="Response regulatory" evidence="2">
    <location>
        <begin position="3"/>
        <end position="114"/>
    </location>
</feature>
<dbReference type="InterPro" id="IPR011006">
    <property type="entry name" value="CheY-like_superfamily"/>
</dbReference>
<dbReference type="SMART" id="SM00850">
    <property type="entry name" value="LytTR"/>
    <property type="match status" value="1"/>
</dbReference>
<dbReference type="PANTHER" id="PTHR37299">
    <property type="entry name" value="TRANSCRIPTIONAL REGULATOR-RELATED"/>
    <property type="match status" value="1"/>
</dbReference>
<dbReference type="InterPro" id="IPR046947">
    <property type="entry name" value="LytR-like"/>
</dbReference>
<evidence type="ECO:0000259" key="2">
    <source>
        <dbReference type="PROSITE" id="PS50110"/>
    </source>
</evidence>
<dbReference type="PROSITE" id="PS50930">
    <property type="entry name" value="HTH_LYTTR"/>
    <property type="match status" value="1"/>
</dbReference>
<dbReference type="GO" id="GO:0003677">
    <property type="term" value="F:DNA binding"/>
    <property type="evidence" value="ECO:0007669"/>
    <property type="project" value="UniProtKB-KW"/>
</dbReference>
<evidence type="ECO:0000259" key="3">
    <source>
        <dbReference type="PROSITE" id="PS50930"/>
    </source>
</evidence>
<dbReference type="EMBL" id="JAVDQD010000001">
    <property type="protein sequence ID" value="MDR6237911.1"/>
    <property type="molecule type" value="Genomic_DNA"/>
</dbReference>
<dbReference type="Pfam" id="PF04397">
    <property type="entry name" value="LytTR"/>
    <property type="match status" value="1"/>
</dbReference>
<dbReference type="InterPro" id="IPR001789">
    <property type="entry name" value="Sig_transdc_resp-reg_receiver"/>
</dbReference>
<dbReference type="PROSITE" id="PS50110">
    <property type="entry name" value="RESPONSE_REGULATORY"/>
    <property type="match status" value="1"/>
</dbReference>
<proteinExistence type="predicted"/>